<organism evidence="3 4">
    <name type="scientific">Novipirellula aureliae</name>
    <dbReference type="NCBI Taxonomy" id="2527966"/>
    <lineage>
        <taxon>Bacteria</taxon>
        <taxon>Pseudomonadati</taxon>
        <taxon>Planctomycetota</taxon>
        <taxon>Planctomycetia</taxon>
        <taxon>Pirellulales</taxon>
        <taxon>Pirellulaceae</taxon>
        <taxon>Novipirellula</taxon>
    </lineage>
</organism>
<feature type="domain" description="Ferrous iron transporter FeoA-like" evidence="2">
    <location>
        <begin position="2"/>
        <end position="74"/>
    </location>
</feature>
<dbReference type="PANTHER" id="PTHR42954:SF2">
    <property type="entry name" value="FE(2+) TRANSPORT PROTEIN A"/>
    <property type="match status" value="1"/>
</dbReference>
<dbReference type="AlphaFoldDB" id="A0A5C6DRR3"/>
<evidence type="ECO:0000313" key="3">
    <source>
        <dbReference type="EMBL" id="TWU38904.1"/>
    </source>
</evidence>
<evidence type="ECO:0000259" key="2">
    <source>
        <dbReference type="SMART" id="SM00899"/>
    </source>
</evidence>
<dbReference type="RefSeq" id="WP_197171825.1">
    <property type="nucleotide sequence ID" value="NZ_SJPY01000006.1"/>
</dbReference>
<comment type="caution">
    <text evidence="3">The sequence shown here is derived from an EMBL/GenBank/DDBJ whole genome shotgun (WGS) entry which is preliminary data.</text>
</comment>
<evidence type="ECO:0000256" key="1">
    <source>
        <dbReference type="ARBA" id="ARBA00023004"/>
    </source>
</evidence>
<keyword evidence="4" id="KW-1185">Reference proteome</keyword>
<evidence type="ECO:0000313" key="4">
    <source>
        <dbReference type="Proteomes" id="UP000315471"/>
    </source>
</evidence>
<dbReference type="Proteomes" id="UP000315471">
    <property type="component" value="Unassembled WGS sequence"/>
</dbReference>
<dbReference type="InterPro" id="IPR038157">
    <property type="entry name" value="FeoA_core_dom"/>
</dbReference>
<dbReference type="EMBL" id="SJPY01000006">
    <property type="protein sequence ID" value="TWU38904.1"/>
    <property type="molecule type" value="Genomic_DNA"/>
</dbReference>
<dbReference type="PANTHER" id="PTHR42954">
    <property type="entry name" value="FE(2+) TRANSPORT PROTEIN A"/>
    <property type="match status" value="1"/>
</dbReference>
<dbReference type="SUPFAM" id="SSF50037">
    <property type="entry name" value="C-terminal domain of transcriptional repressors"/>
    <property type="match status" value="1"/>
</dbReference>
<dbReference type="InterPro" id="IPR008988">
    <property type="entry name" value="Transcriptional_repressor_C"/>
</dbReference>
<keyword evidence="1" id="KW-0408">Iron</keyword>
<dbReference type="Pfam" id="PF04023">
    <property type="entry name" value="FeoA"/>
    <property type="match status" value="1"/>
</dbReference>
<reference evidence="3 4" key="1">
    <citation type="submission" date="2019-02" db="EMBL/GenBank/DDBJ databases">
        <title>Deep-cultivation of Planctomycetes and their phenomic and genomic characterization uncovers novel biology.</title>
        <authorList>
            <person name="Wiegand S."/>
            <person name="Jogler M."/>
            <person name="Boedeker C."/>
            <person name="Pinto D."/>
            <person name="Vollmers J."/>
            <person name="Rivas-Marin E."/>
            <person name="Kohn T."/>
            <person name="Peeters S.H."/>
            <person name="Heuer A."/>
            <person name="Rast P."/>
            <person name="Oberbeckmann S."/>
            <person name="Bunk B."/>
            <person name="Jeske O."/>
            <person name="Meyerdierks A."/>
            <person name="Storesund J.E."/>
            <person name="Kallscheuer N."/>
            <person name="Luecker S."/>
            <person name="Lage O.M."/>
            <person name="Pohl T."/>
            <person name="Merkel B.J."/>
            <person name="Hornburger P."/>
            <person name="Mueller R.-W."/>
            <person name="Bruemmer F."/>
            <person name="Labrenz M."/>
            <person name="Spormann A.M."/>
            <person name="Op Den Camp H."/>
            <person name="Overmann J."/>
            <person name="Amann R."/>
            <person name="Jetten M.S.M."/>
            <person name="Mascher T."/>
            <person name="Medema M.H."/>
            <person name="Devos D.P."/>
            <person name="Kaster A.-K."/>
            <person name="Ovreas L."/>
            <person name="Rohde M."/>
            <person name="Galperin M.Y."/>
            <person name="Jogler C."/>
        </authorList>
    </citation>
    <scope>NUCLEOTIDE SEQUENCE [LARGE SCALE GENOMIC DNA]</scope>
    <source>
        <strain evidence="3 4">Q31b</strain>
    </source>
</reference>
<name>A0A5C6DRR3_9BACT</name>
<dbReference type="GO" id="GO:0046914">
    <property type="term" value="F:transition metal ion binding"/>
    <property type="evidence" value="ECO:0007669"/>
    <property type="project" value="InterPro"/>
</dbReference>
<protein>
    <submittedName>
        <fullName evidence="3">FeoA domain protein</fullName>
    </submittedName>
</protein>
<sequence length="84" mass="9154">MTTLDQLMPGQFGQIVRVDGFDSIASRLREMGFIPGQAVQFVQTAPLGDPMRCSVQGSRIAVRSGEARRVYIEPIVKPCVASQS</sequence>
<accession>A0A5C6DRR3</accession>
<dbReference type="Gene3D" id="2.30.30.90">
    <property type="match status" value="1"/>
</dbReference>
<dbReference type="InterPro" id="IPR052713">
    <property type="entry name" value="FeoA"/>
</dbReference>
<dbReference type="InterPro" id="IPR007167">
    <property type="entry name" value="Fe-transptr_FeoA-like"/>
</dbReference>
<proteinExistence type="predicted"/>
<gene>
    <name evidence="3" type="ORF">Q31b_39820</name>
</gene>
<dbReference type="SMART" id="SM00899">
    <property type="entry name" value="FeoA"/>
    <property type="match status" value="1"/>
</dbReference>